<feature type="compositionally biased region" description="Polar residues" evidence="5">
    <location>
        <begin position="104"/>
        <end position="113"/>
    </location>
</feature>
<dbReference type="InterPro" id="IPR038765">
    <property type="entry name" value="Papain-like_cys_pep_sf"/>
</dbReference>
<dbReference type="Gene3D" id="3.40.395.10">
    <property type="entry name" value="Adenoviral Proteinase, Chain A"/>
    <property type="match status" value="1"/>
</dbReference>
<keyword evidence="8" id="KW-1185">Reference proteome</keyword>
<feature type="domain" description="Ubiquitin-like protease family profile" evidence="6">
    <location>
        <begin position="171"/>
        <end position="356"/>
    </location>
</feature>
<proteinExistence type="inferred from homology"/>
<sequence>MERRIHQAVASSEEAIKCLQLVSDKPLWLIKQQTMSRRDFWNQLHSALPSEYKAERARIRSNRVAAPSNDPFGVQTVKRSNAELLKQLAQQMKHLSQRKKGFLNNRNGSTGNPINGGFSCNAKPGSSDNTSSGSTDRKSSRFADTDLESYQAKWRETSSQIHDIEAQLEKLRVTRQSGDIERQHDAWVANRQWELVLEDVVREELGEIMDELLEESDAGRELPEEDDSVVEIALHGGPPTEVLCQKFNVDVSRGLLQCLLPATWLNDEVKHVDCVHWCLAVIFMKEKRIQYYDSMAGVGIQCLDVLFKYLHDESQHKKNTVFDSTGWELVATTNDTPQQGNSFDCGVFTCMFADFLSRDLVRGTCCLGALNNL</sequence>
<gene>
    <name evidence="7" type="ORF">DYB32_003205</name>
</gene>
<dbReference type="AlphaFoldDB" id="A0A418B1L9"/>
<protein>
    <recommendedName>
        <fullName evidence="6">Ubiquitin-like protease family profile domain-containing protein</fullName>
    </recommendedName>
</protein>
<reference evidence="7 8" key="1">
    <citation type="submission" date="2018-08" db="EMBL/GenBank/DDBJ databases">
        <title>Aphanomyces genome sequencing and annotation.</title>
        <authorList>
            <person name="Minardi D."/>
            <person name="Oidtmann B."/>
            <person name="Van Der Giezen M."/>
            <person name="Studholme D.J."/>
        </authorList>
    </citation>
    <scope>NUCLEOTIDE SEQUENCE [LARGE SCALE GENOMIC DNA]</scope>
    <source>
        <strain evidence="7 8">NJM0002</strain>
    </source>
</reference>
<feature type="compositionally biased region" description="Basic and acidic residues" evidence="5">
    <location>
        <begin position="135"/>
        <end position="144"/>
    </location>
</feature>
<evidence type="ECO:0000313" key="8">
    <source>
        <dbReference type="Proteomes" id="UP000285060"/>
    </source>
</evidence>
<dbReference type="GO" id="GO:0016926">
    <property type="term" value="P:protein desumoylation"/>
    <property type="evidence" value="ECO:0007669"/>
    <property type="project" value="TreeGrafter"/>
</dbReference>
<organism evidence="7 8">
    <name type="scientific">Aphanomyces invadans</name>
    <dbReference type="NCBI Taxonomy" id="157072"/>
    <lineage>
        <taxon>Eukaryota</taxon>
        <taxon>Sar</taxon>
        <taxon>Stramenopiles</taxon>
        <taxon>Oomycota</taxon>
        <taxon>Saprolegniomycetes</taxon>
        <taxon>Saprolegniales</taxon>
        <taxon>Verrucalvaceae</taxon>
        <taxon>Aphanomyces</taxon>
    </lineage>
</organism>
<evidence type="ECO:0000259" key="6">
    <source>
        <dbReference type="PROSITE" id="PS50600"/>
    </source>
</evidence>
<dbReference type="Proteomes" id="UP000285060">
    <property type="component" value="Unassembled WGS sequence"/>
</dbReference>
<dbReference type="SUPFAM" id="SSF54001">
    <property type="entry name" value="Cysteine proteinases"/>
    <property type="match status" value="1"/>
</dbReference>
<dbReference type="PROSITE" id="PS50600">
    <property type="entry name" value="ULP_PROTEASE"/>
    <property type="match status" value="1"/>
</dbReference>
<dbReference type="EMBL" id="QUSY01000189">
    <property type="protein sequence ID" value="RHY31735.1"/>
    <property type="molecule type" value="Genomic_DNA"/>
</dbReference>
<keyword evidence="4" id="KW-0788">Thiol protease</keyword>
<name>A0A418B1L9_9STRA</name>
<keyword evidence="3" id="KW-0378">Hydrolase</keyword>
<evidence type="ECO:0000256" key="2">
    <source>
        <dbReference type="ARBA" id="ARBA00022670"/>
    </source>
</evidence>
<keyword evidence="2" id="KW-0645">Protease</keyword>
<dbReference type="InterPro" id="IPR003653">
    <property type="entry name" value="Peptidase_C48_C"/>
</dbReference>
<comment type="similarity">
    <text evidence="1">Belongs to the peptidase C48 family.</text>
</comment>
<dbReference type="GO" id="GO:0005634">
    <property type="term" value="C:nucleus"/>
    <property type="evidence" value="ECO:0007669"/>
    <property type="project" value="TreeGrafter"/>
</dbReference>
<evidence type="ECO:0000256" key="4">
    <source>
        <dbReference type="ARBA" id="ARBA00022807"/>
    </source>
</evidence>
<feature type="compositionally biased region" description="Low complexity" evidence="5">
    <location>
        <begin position="125"/>
        <end position="134"/>
    </location>
</feature>
<evidence type="ECO:0000256" key="1">
    <source>
        <dbReference type="ARBA" id="ARBA00005234"/>
    </source>
</evidence>
<dbReference type="Pfam" id="PF02902">
    <property type="entry name" value="Peptidase_C48"/>
    <property type="match status" value="1"/>
</dbReference>
<evidence type="ECO:0000256" key="5">
    <source>
        <dbReference type="SAM" id="MobiDB-lite"/>
    </source>
</evidence>
<evidence type="ECO:0000256" key="3">
    <source>
        <dbReference type="ARBA" id="ARBA00022801"/>
    </source>
</evidence>
<comment type="caution">
    <text evidence="7">The sequence shown here is derived from an EMBL/GenBank/DDBJ whole genome shotgun (WGS) entry which is preliminary data.</text>
</comment>
<dbReference type="GO" id="GO:0016929">
    <property type="term" value="F:deSUMOylase activity"/>
    <property type="evidence" value="ECO:0007669"/>
    <property type="project" value="TreeGrafter"/>
</dbReference>
<dbReference type="PANTHER" id="PTHR12606:SF1">
    <property type="entry name" value="UBIQUITIN-LIKE-SPECIFIC PROTEASE 1A"/>
    <property type="match status" value="1"/>
</dbReference>
<dbReference type="GO" id="GO:0006508">
    <property type="term" value="P:proteolysis"/>
    <property type="evidence" value="ECO:0007669"/>
    <property type="project" value="UniProtKB-KW"/>
</dbReference>
<dbReference type="PANTHER" id="PTHR12606">
    <property type="entry name" value="SENTRIN/SUMO-SPECIFIC PROTEASE"/>
    <property type="match status" value="1"/>
</dbReference>
<accession>A0A418B1L9</accession>
<feature type="region of interest" description="Disordered" evidence="5">
    <location>
        <begin position="101"/>
        <end position="144"/>
    </location>
</feature>
<evidence type="ECO:0000313" key="7">
    <source>
        <dbReference type="EMBL" id="RHY31735.1"/>
    </source>
</evidence>
<dbReference type="VEuPathDB" id="FungiDB:H310_06766"/>